<gene>
    <name evidence="1" type="ORF">HPB49_013997</name>
</gene>
<proteinExistence type="predicted"/>
<evidence type="ECO:0000313" key="1">
    <source>
        <dbReference type="EMBL" id="KAH7980236.1"/>
    </source>
</evidence>
<dbReference type="Proteomes" id="UP000821865">
    <property type="component" value="Chromosome 1"/>
</dbReference>
<organism evidence="1 2">
    <name type="scientific">Dermacentor silvarum</name>
    <name type="common">Tick</name>
    <dbReference type="NCBI Taxonomy" id="543639"/>
    <lineage>
        <taxon>Eukaryota</taxon>
        <taxon>Metazoa</taxon>
        <taxon>Ecdysozoa</taxon>
        <taxon>Arthropoda</taxon>
        <taxon>Chelicerata</taxon>
        <taxon>Arachnida</taxon>
        <taxon>Acari</taxon>
        <taxon>Parasitiformes</taxon>
        <taxon>Ixodida</taxon>
        <taxon>Ixodoidea</taxon>
        <taxon>Ixodidae</taxon>
        <taxon>Rhipicephalinae</taxon>
        <taxon>Dermacentor</taxon>
    </lineage>
</organism>
<name>A0ACB8E0W1_DERSI</name>
<keyword evidence="2" id="KW-1185">Reference proteome</keyword>
<accession>A0ACB8E0W1</accession>
<evidence type="ECO:0000313" key="2">
    <source>
        <dbReference type="Proteomes" id="UP000821865"/>
    </source>
</evidence>
<protein>
    <submittedName>
        <fullName evidence="1">Uncharacterized protein</fullName>
    </submittedName>
</protein>
<comment type="caution">
    <text evidence="1">The sequence shown here is derived from an EMBL/GenBank/DDBJ whole genome shotgun (WGS) entry which is preliminary data.</text>
</comment>
<sequence length="468" mass="52046">MALGIEQYVECRCFSLASTHLVFINLRRRVAKYVSKIETDCLPGFLLLILEAFGLGIEKYCSLTSRDRALLGGPVQTPETTDGDVDGRIKLPGKASRFIGASVELLDSVLPGNLADAINVTDTSNDSACYPLVGCFRSRDPLTVPLSFPDPPEKINTSFPLYSRQNRDSPLRLDYRSRASVERLNLFRERKPLKLIIHGWHEAGDSEWVLEAKDLLLNLEDCNVIVVDWRGGSQQSNYIRSAGNTALVGREGSLLLQQLLSIYRNTLSPEDVHVIGHSLGGQVSGFLGRHFLNQTGVRLGRISALDAAAPLFEDTDVFLSRRDAQFVDAIHTSAGGKVIKGEFGILKPFGHVDFYPNGGQKQPGCPKLELYCDHKLSKDFFLESLRSQRCRFVSEPCAGGLDALLADRCTRRGDRGEMGYFADRAPGRGVQTLETNDAAPYCRERHVPRNPSRDDTPRRDRNRRPARN</sequence>
<reference evidence="1" key="1">
    <citation type="submission" date="2020-05" db="EMBL/GenBank/DDBJ databases">
        <title>Large-scale comparative analyses of tick genomes elucidate their genetic diversity and vector capacities.</title>
        <authorList>
            <person name="Jia N."/>
            <person name="Wang J."/>
            <person name="Shi W."/>
            <person name="Du L."/>
            <person name="Sun Y."/>
            <person name="Zhan W."/>
            <person name="Jiang J."/>
            <person name="Wang Q."/>
            <person name="Zhang B."/>
            <person name="Ji P."/>
            <person name="Sakyi L.B."/>
            <person name="Cui X."/>
            <person name="Yuan T."/>
            <person name="Jiang B."/>
            <person name="Yang W."/>
            <person name="Lam T.T.-Y."/>
            <person name="Chang Q."/>
            <person name="Ding S."/>
            <person name="Wang X."/>
            <person name="Zhu J."/>
            <person name="Ruan X."/>
            <person name="Zhao L."/>
            <person name="Wei J."/>
            <person name="Que T."/>
            <person name="Du C."/>
            <person name="Cheng J."/>
            <person name="Dai P."/>
            <person name="Han X."/>
            <person name="Huang E."/>
            <person name="Gao Y."/>
            <person name="Liu J."/>
            <person name="Shao H."/>
            <person name="Ye R."/>
            <person name="Li L."/>
            <person name="Wei W."/>
            <person name="Wang X."/>
            <person name="Wang C."/>
            <person name="Yang T."/>
            <person name="Huo Q."/>
            <person name="Li W."/>
            <person name="Guo W."/>
            <person name="Chen H."/>
            <person name="Zhou L."/>
            <person name="Ni X."/>
            <person name="Tian J."/>
            <person name="Zhou Y."/>
            <person name="Sheng Y."/>
            <person name="Liu T."/>
            <person name="Pan Y."/>
            <person name="Xia L."/>
            <person name="Li J."/>
            <person name="Zhao F."/>
            <person name="Cao W."/>
        </authorList>
    </citation>
    <scope>NUCLEOTIDE SEQUENCE</scope>
    <source>
        <strain evidence="1">Dsil-2018</strain>
    </source>
</reference>
<dbReference type="EMBL" id="CM023470">
    <property type="protein sequence ID" value="KAH7980236.1"/>
    <property type="molecule type" value="Genomic_DNA"/>
</dbReference>